<evidence type="ECO:0000313" key="1">
    <source>
        <dbReference type="EMBL" id="MFC4133734.1"/>
    </source>
</evidence>
<evidence type="ECO:0000313" key="2">
    <source>
        <dbReference type="Proteomes" id="UP001595816"/>
    </source>
</evidence>
<dbReference type="RefSeq" id="WP_253750466.1">
    <property type="nucleotide sequence ID" value="NZ_JAMZDZ010000001.1"/>
</dbReference>
<gene>
    <name evidence="1" type="ORF">ACFOZ4_24245</name>
</gene>
<dbReference type="Gene3D" id="1.25.40.10">
    <property type="entry name" value="Tetratricopeptide repeat domain"/>
    <property type="match status" value="2"/>
</dbReference>
<organism evidence="1 2">
    <name type="scientific">Hamadaea flava</name>
    <dbReference type="NCBI Taxonomy" id="1742688"/>
    <lineage>
        <taxon>Bacteria</taxon>
        <taxon>Bacillati</taxon>
        <taxon>Actinomycetota</taxon>
        <taxon>Actinomycetes</taxon>
        <taxon>Micromonosporales</taxon>
        <taxon>Micromonosporaceae</taxon>
        <taxon>Hamadaea</taxon>
    </lineage>
</organism>
<dbReference type="InterPro" id="IPR011990">
    <property type="entry name" value="TPR-like_helical_dom_sf"/>
</dbReference>
<name>A0ABV8LU03_9ACTN</name>
<dbReference type="SUPFAM" id="SSF48452">
    <property type="entry name" value="TPR-like"/>
    <property type="match status" value="2"/>
</dbReference>
<sequence>MARVVLVAGVALCALGVLGIVLHLVRRGRWRTLRSSAELYQRARLTLTSAVDTTVVGQTPVDRSAEVDRAVEIGQQALDAWKSAGTPPTSAALRVRVAGLALAYADDLRDAGRAEAALAHLAAAQQVLAERVDADPVRHRPMLADVLTATAAAEADLGHADEALRLDGRIVPLLRDLAQDRPTAYARQLGLALAAEARHFHEIGRSAEALAAAAEATALLRTADRAALASAGAGHAAILLAAGRDEEALAAVNEAVKHGAQGFDGHSFEHCVTLTVLGRCLLTLGRTPLAEAPLRDALALSRAAATRHPHRGRSWLADSLTATAEMLTVLDRPADAVAAAQEATQLAPSDSGLQARALWALSAALVADGRPADARTPAAEAVELYKRLVAARPGRHHREQAQAQELLSRL</sequence>
<keyword evidence="2" id="KW-1185">Reference proteome</keyword>
<comment type="caution">
    <text evidence="1">The sequence shown here is derived from an EMBL/GenBank/DDBJ whole genome shotgun (WGS) entry which is preliminary data.</text>
</comment>
<dbReference type="Pfam" id="PF13424">
    <property type="entry name" value="TPR_12"/>
    <property type="match status" value="1"/>
</dbReference>
<accession>A0ABV8LU03</accession>
<evidence type="ECO:0008006" key="3">
    <source>
        <dbReference type="Google" id="ProtNLM"/>
    </source>
</evidence>
<dbReference type="EMBL" id="JBHSAY010000013">
    <property type="protein sequence ID" value="MFC4133734.1"/>
    <property type="molecule type" value="Genomic_DNA"/>
</dbReference>
<protein>
    <recommendedName>
        <fullName evidence="3">Tetratricopeptide repeat protein</fullName>
    </recommendedName>
</protein>
<reference evidence="2" key="1">
    <citation type="journal article" date="2019" name="Int. J. Syst. Evol. Microbiol.">
        <title>The Global Catalogue of Microorganisms (GCM) 10K type strain sequencing project: providing services to taxonomists for standard genome sequencing and annotation.</title>
        <authorList>
            <consortium name="The Broad Institute Genomics Platform"/>
            <consortium name="The Broad Institute Genome Sequencing Center for Infectious Disease"/>
            <person name="Wu L."/>
            <person name="Ma J."/>
        </authorList>
    </citation>
    <scope>NUCLEOTIDE SEQUENCE [LARGE SCALE GENOMIC DNA]</scope>
    <source>
        <strain evidence="2">CGMCC 4.7289</strain>
    </source>
</reference>
<proteinExistence type="predicted"/>
<dbReference type="Proteomes" id="UP001595816">
    <property type="component" value="Unassembled WGS sequence"/>
</dbReference>